<dbReference type="InterPro" id="IPR032675">
    <property type="entry name" value="LRR_dom_sf"/>
</dbReference>
<dbReference type="OrthoDB" id="427790at2759"/>
<keyword evidence="4" id="KW-1185">Reference proteome</keyword>
<dbReference type="GO" id="GO:0005737">
    <property type="term" value="C:cytoplasm"/>
    <property type="evidence" value="ECO:0007669"/>
    <property type="project" value="TreeGrafter"/>
</dbReference>
<proteinExistence type="predicted"/>
<dbReference type="AlphaFoldDB" id="A0A7J6KX06"/>
<dbReference type="Pfam" id="PF13855">
    <property type="entry name" value="LRR_8"/>
    <property type="match status" value="2"/>
</dbReference>
<name>A0A7J6KX06_PERCH</name>
<dbReference type="SUPFAM" id="SSF52047">
    <property type="entry name" value="RNI-like"/>
    <property type="match status" value="1"/>
</dbReference>
<gene>
    <name evidence="3" type="primary">LRRC40</name>
    <name evidence="3" type="ORF">FOL47_000643</name>
</gene>
<evidence type="ECO:0000256" key="1">
    <source>
        <dbReference type="ARBA" id="ARBA00022614"/>
    </source>
</evidence>
<evidence type="ECO:0000313" key="4">
    <source>
        <dbReference type="Proteomes" id="UP000591131"/>
    </source>
</evidence>
<dbReference type="InterPro" id="IPR001611">
    <property type="entry name" value="Leu-rich_rpt"/>
</dbReference>
<dbReference type="InterPro" id="IPR050216">
    <property type="entry name" value="LRR_domain-containing"/>
</dbReference>
<dbReference type="PANTHER" id="PTHR48051:SF1">
    <property type="entry name" value="RAS SUPPRESSOR PROTEIN 1"/>
    <property type="match status" value="1"/>
</dbReference>
<keyword evidence="1" id="KW-0433">Leucine-rich repeat</keyword>
<dbReference type="Pfam" id="PF12799">
    <property type="entry name" value="LRR_4"/>
    <property type="match status" value="1"/>
</dbReference>
<dbReference type="SMART" id="SM00364">
    <property type="entry name" value="LRR_BAC"/>
    <property type="match status" value="10"/>
</dbReference>
<reference evidence="3 4" key="1">
    <citation type="submission" date="2020-04" db="EMBL/GenBank/DDBJ databases">
        <title>Perkinsus chesapeaki whole genome sequence.</title>
        <authorList>
            <person name="Bogema D.R."/>
        </authorList>
    </citation>
    <scope>NUCLEOTIDE SEQUENCE [LARGE SCALE GENOMIC DNA]</scope>
    <source>
        <strain evidence="3">ATCC PRA-425</strain>
    </source>
</reference>
<protein>
    <submittedName>
        <fullName evidence="3">Leucine-rich repeat-containing protein 40</fullName>
    </submittedName>
</protein>
<organism evidence="3 4">
    <name type="scientific">Perkinsus chesapeaki</name>
    <name type="common">Clam parasite</name>
    <name type="synonym">Perkinsus andrewsi</name>
    <dbReference type="NCBI Taxonomy" id="330153"/>
    <lineage>
        <taxon>Eukaryota</taxon>
        <taxon>Sar</taxon>
        <taxon>Alveolata</taxon>
        <taxon>Perkinsozoa</taxon>
        <taxon>Perkinsea</taxon>
        <taxon>Perkinsida</taxon>
        <taxon>Perkinsidae</taxon>
        <taxon>Perkinsus</taxon>
    </lineage>
</organism>
<dbReference type="InterPro" id="IPR003591">
    <property type="entry name" value="Leu-rich_rpt_typical-subtyp"/>
</dbReference>
<dbReference type="SUPFAM" id="SSF52058">
    <property type="entry name" value="L domain-like"/>
    <property type="match status" value="1"/>
</dbReference>
<dbReference type="Gene3D" id="3.80.10.10">
    <property type="entry name" value="Ribonuclease Inhibitor"/>
    <property type="match status" value="4"/>
</dbReference>
<dbReference type="Proteomes" id="UP000591131">
    <property type="component" value="Unassembled WGS sequence"/>
</dbReference>
<keyword evidence="2" id="KW-0677">Repeat</keyword>
<sequence length="576" mass="62842">MPDCRVFKADHNQLKDVPVSLLELENLKSLHLIRNAIVALPVARSVCSSLVELMVSHNNLREIPDGFAQSLPNLQSLSIDHNRLSDLRTSLPCGLKILAASNNELVSVEGIQELRHLEELDLAFNRITDLPDLRNCGDLVSVNVGYNKLSSWPKISHKCATLCLSYNSIRTQNSRESLPSGLMTLLVDNNKIDDIPESMTTLVDLSTLDLRNNDISKVPSELGLLPSLRRILLDGNPIHNIPMSVLRQGSAAILKLLRERLEPEGCPGDSEQADKAVLTAVRTAVLGNGRLDLSGYELGPSLPEAVGMAESLTRLNLSNNNISEVVSLRSDPTLVCLVMSHNLIQSVGRLDFSVLQELDISYNNIAILSEDISLPQLLSVDLSCNRNLVHLPRNLLANSPKLRELRANNCSIMSWTFLPPPIQPHDELCLLDLSDNRLADIPEWLLPTGLPSLNALLLSNNSIDKLPPSLGRATALKTLTIDGNPIRSIPQAVIRQGSSAIIACLRKRCGTVPPQPAKDDLTMAEGGATALEEETRTIEEKLAIGGHSKAVEYALKKQLAVGRAKMKRLSSRACAG</sequence>
<accession>A0A7J6KX06</accession>
<dbReference type="SMART" id="SM00369">
    <property type="entry name" value="LRR_TYP"/>
    <property type="match status" value="11"/>
</dbReference>
<dbReference type="InterPro" id="IPR025875">
    <property type="entry name" value="Leu-rich_rpt_4"/>
</dbReference>
<dbReference type="EMBL" id="JAAPAO010001118">
    <property type="protein sequence ID" value="KAF4651111.1"/>
    <property type="molecule type" value="Genomic_DNA"/>
</dbReference>
<dbReference type="PROSITE" id="PS51450">
    <property type="entry name" value="LRR"/>
    <property type="match status" value="6"/>
</dbReference>
<evidence type="ECO:0000256" key="2">
    <source>
        <dbReference type="ARBA" id="ARBA00022737"/>
    </source>
</evidence>
<dbReference type="PANTHER" id="PTHR48051">
    <property type="match status" value="1"/>
</dbReference>
<dbReference type="Pfam" id="PF00560">
    <property type="entry name" value="LRR_1"/>
    <property type="match status" value="1"/>
</dbReference>
<evidence type="ECO:0000313" key="3">
    <source>
        <dbReference type="EMBL" id="KAF4651111.1"/>
    </source>
</evidence>
<comment type="caution">
    <text evidence="3">The sequence shown here is derived from an EMBL/GenBank/DDBJ whole genome shotgun (WGS) entry which is preliminary data.</text>
</comment>